<keyword evidence="9" id="KW-1185">Reference proteome</keyword>
<evidence type="ECO:0000256" key="1">
    <source>
        <dbReference type="ARBA" id="ARBA00009431"/>
    </source>
</evidence>
<evidence type="ECO:0000256" key="7">
    <source>
        <dbReference type="RuleBase" id="RU361156"/>
    </source>
</evidence>
<dbReference type="AlphaFoldDB" id="A0A8H6HWI3"/>
<evidence type="ECO:0000256" key="2">
    <source>
        <dbReference type="ARBA" id="ARBA00022645"/>
    </source>
</evidence>
<keyword evidence="2 7" id="KW-0121">Carboxypeptidase</keyword>
<dbReference type="InterPro" id="IPR029058">
    <property type="entry name" value="AB_hydrolase_fold"/>
</dbReference>
<accession>A0A8H6HWI3</accession>
<dbReference type="Proteomes" id="UP000521943">
    <property type="component" value="Unassembled WGS sequence"/>
</dbReference>
<keyword evidence="6" id="KW-0325">Glycoprotein</keyword>
<comment type="similarity">
    <text evidence="1 7">Belongs to the peptidase S10 family.</text>
</comment>
<evidence type="ECO:0000256" key="5">
    <source>
        <dbReference type="ARBA" id="ARBA00022801"/>
    </source>
</evidence>
<name>A0A8H6HWI3_9AGAR</name>
<keyword evidence="4" id="KW-0732">Signal</keyword>
<dbReference type="Pfam" id="PF00450">
    <property type="entry name" value="Peptidase_S10"/>
    <property type="match status" value="1"/>
</dbReference>
<keyword evidence="3 7" id="KW-0645">Protease</keyword>
<evidence type="ECO:0000256" key="4">
    <source>
        <dbReference type="ARBA" id="ARBA00022729"/>
    </source>
</evidence>
<dbReference type="GO" id="GO:0000324">
    <property type="term" value="C:fungal-type vacuole"/>
    <property type="evidence" value="ECO:0007669"/>
    <property type="project" value="TreeGrafter"/>
</dbReference>
<dbReference type="InterPro" id="IPR001563">
    <property type="entry name" value="Peptidase_S10"/>
</dbReference>
<dbReference type="Gene3D" id="3.40.50.1820">
    <property type="entry name" value="alpha/beta hydrolase"/>
    <property type="match status" value="1"/>
</dbReference>
<gene>
    <name evidence="8" type="ORF">DFP72DRAFT_903442</name>
</gene>
<dbReference type="EMBL" id="JACGCI010000041">
    <property type="protein sequence ID" value="KAF6753143.1"/>
    <property type="molecule type" value="Genomic_DNA"/>
</dbReference>
<evidence type="ECO:0000313" key="9">
    <source>
        <dbReference type="Proteomes" id="UP000521943"/>
    </source>
</evidence>
<dbReference type="PANTHER" id="PTHR11802">
    <property type="entry name" value="SERINE PROTEASE FAMILY S10 SERINE CARBOXYPEPTIDASE"/>
    <property type="match status" value="1"/>
</dbReference>
<proteinExistence type="inferred from homology"/>
<dbReference type="Gene3D" id="1.10.287.410">
    <property type="match status" value="1"/>
</dbReference>
<comment type="caution">
    <text evidence="8">The sequence shown here is derived from an EMBL/GenBank/DDBJ whole genome shotgun (WGS) entry which is preliminary data.</text>
</comment>
<dbReference type="PANTHER" id="PTHR11802:SF113">
    <property type="entry name" value="SERINE CARBOXYPEPTIDASE CTSA-4.1"/>
    <property type="match status" value="1"/>
</dbReference>
<dbReference type="PROSITE" id="PS00131">
    <property type="entry name" value="CARBOXYPEPT_SER_SER"/>
    <property type="match status" value="1"/>
</dbReference>
<evidence type="ECO:0000313" key="8">
    <source>
        <dbReference type="EMBL" id="KAF6753143.1"/>
    </source>
</evidence>
<dbReference type="InterPro" id="IPR018202">
    <property type="entry name" value="Ser_caboxypep_ser_AS"/>
</dbReference>
<dbReference type="GO" id="GO:0006508">
    <property type="term" value="P:proteolysis"/>
    <property type="evidence" value="ECO:0007669"/>
    <property type="project" value="UniProtKB-KW"/>
</dbReference>
<dbReference type="PRINTS" id="PR00724">
    <property type="entry name" value="CRBOXYPTASEC"/>
</dbReference>
<dbReference type="SUPFAM" id="SSF53474">
    <property type="entry name" value="alpha/beta-Hydrolases"/>
    <property type="match status" value="1"/>
</dbReference>
<dbReference type="OrthoDB" id="443318at2759"/>
<sequence>MAPTSLGLLGLGPLEWHYGTKESASPPSWQLYGDHTAPRSETIQQTIKWRSVIILVGAIILPIMKGLHLLVLCTLSLPSFARAWSPNQAVLGESHDAGLFTPFEDLDALSETQFTTLKHPMFPKHGVRIKKSNFCDETVNAYTGYIDVEARHLFFYFFESRNDPAKDDVLLWTNGGPGCSSSLGLFLELGPCRIVDNNSTKFHPAAWNTRANVFFIDQPVGVGFSYADHGETVSTTEDGAKDIAAFVHLFFEHFKQFQGRPFHLSGESYAGRYLPAYAAAIYDQNTRLAEYGLAPVNLTSVMIGNGYVDFYRAYESYYDMPCTPASLPPIFDIATCVRMKQALPRCLKGLKKGCIDRFDSFECDAAVAFCDSEITAPLYTSDWNPYDISRKCGGSGDEMSCYPATKAIREFLDRSWVRELIGVDPSLSSKYESCNDDVERRFLFNRDETFPSYHYISNLLDRGVKFLIYIGKNDWACNHVAGERWTTDMEWSGAEEFRKQPLRDWIVDGKTAGSTRAYGGLTYVTIAGAGHLVPYDKPIESLQLVNRWLEGADI</sequence>
<dbReference type="InterPro" id="IPR033124">
    <property type="entry name" value="Ser_caboxypep_his_AS"/>
</dbReference>
<dbReference type="EC" id="3.4.16.-" evidence="7"/>
<keyword evidence="5 7" id="KW-0378">Hydrolase</keyword>
<protein>
    <recommendedName>
        <fullName evidence="7">Carboxypeptidase</fullName>
        <ecNumber evidence="7">3.4.16.-</ecNumber>
    </recommendedName>
</protein>
<reference evidence="8 9" key="1">
    <citation type="submission" date="2020-07" db="EMBL/GenBank/DDBJ databases">
        <title>Comparative genomics of pyrophilous fungi reveals a link between fire events and developmental genes.</title>
        <authorList>
            <consortium name="DOE Joint Genome Institute"/>
            <person name="Steindorff A.S."/>
            <person name="Carver A."/>
            <person name="Calhoun S."/>
            <person name="Stillman K."/>
            <person name="Liu H."/>
            <person name="Lipzen A."/>
            <person name="Pangilinan J."/>
            <person name="Labutti K."/>
            <person name="Bruns T.D."/>
            <person name="Grigoriev I.V."/>
        </authorList>
    </citation>
    <scope>NUCLEOTIDE SEQUENCE [LARGE SCALE GENOMIC DNA]</scope>
    <source>
        <strain evidence="8 9">CBS 144469</strain>
    </source>
</reference>
<evidence type="ECO:0000256" key="6">
    <source>
        <dbReference type="ARBA" id="ARBA00023180"/>
    </source>
</evidence>
<organism evidence="8 9">
    <name type="scientific">Ephemerocybe angulata</name>
    <dbReference type="NCBI Taxonomy" id="980116"/>
    <lineage>
        <taxon>Eukaryota</taxon>
        <taxon>Fungi</taxon>
        <taxon>Dikarya</taxon>
        <taxon>Basidiomycota</taxon>
        <taxon>Agaricomycotina</taxon>
        <taxon>Agaricomycetes</taxon>
        <taxon>Agaricomycetidae</taxon>
        <taxon>Agaricales</taxon>
        <taxon>Agaricineae</taxon>
        <taxon>Psathyrellaceae</taxon>
        <taxon>Ephemerocybe</taxon>
    </lineage>
</organism>
<evidence type="ECO:0000256" key="3">
    <source>
        <dbReference type="ARBA" id="ARBA00022670"/>
    </source>
</evidence>
<dbReference type="GO" id="GO:0004185">
    <property type="term" value="F:serine-type carboxypeptidase activity"/>
    <property type="evidence" value="ECO:0007669"/>
    <property type="project" value="UniProtKB-UniRule"/>
</dbReference>
<dbReference type="PROSITE" id="PS00560">
    <property type="entry name" value="CARBOXYPEPT_SER_HIS"/>
    <property type="match status" value="1"/>
</dbReference>